<evidence type="ECO:0000256" key="1">
    <source>
        <dbReference type="SAM" id="MobiDB-lite"/>
    </source>
</evidence>
<protein>
    <submittedName>
        <fullName evidence="2">ERF family protein</fullName>
    </submittedName>
</protein>
<dbReference type="RefSeq" id="WP_219938247.1">
    <property type="nucleotide sequence ID" value="NZ_JAGFNY010000044.1"/>
</dbReference>
<keyword evidence="3" id="KW-1185">Reference proteome</keyword>
<evidence type="ECO:0000313" key="3">
    <source>
        <dbReference type="Proteomes" id="UP000731465"/>
    </source>
</evidence>
<gene>
    <name evidence="2" type="ORF">J5V48_08965</name>
</gene>
<feature type="region of interest" description="Disordered" evidence="1">
    <location>
        <begin position="1"/>
        <end position="34"/>
    </location>
</feature>
<dbReference type="Pfam" id="PF04404">
    <property type="entry name" value="ERF"/>
    <property type="match status" value="1"/>
</dbReference>
<organism evidence="2 3">
    <name type="scientific">Succinivibrio faecicola</name>
    <dbReference type="NCBI Taxonomy" id="2820300"/>
    <lineage>
        <taxon>Bacteria</taxon>
        <taxon>Pseudomonadati</taxon>
        <taxon>Pseudomonadota</taxon>
        <taxon>Gammaproteobacteria</taxon>
        <taxon>Aeromonadales</taxon>
        <taxon>Succinivibrionaceae</taxon>
        <taxon>Succinivibrio</taxon>
    </lineage>
</organism>
<feature type="compositionally biased region" description="Basic and acidic residues" evidence="1">
    <location>
        <begin position="1"/>
        <end position="31"/>
    </location>
</feature>
<proteinExistence type="predicted"/>
<comment type="caution">
    <text evidence="2">The sequence shown here is derived from an EMBL/GenBank/DDBJ whole genome shotgun (WGS) entry which is preliminary data.</text>
</comment>
<dbReference type="InterPro" id="IPR007499">
    <property type="entry name" value="ERF_bacteria_virus"/>
</dbReference>
<dbReference type="EMBL" id="JAGFNY010000044">
    <property type="protein sequence ID" value="MBW7571023.1"/>
    <property type="molecule type" value="Genomic_DNA"/>
</dbReference>
<evidence type="ECO:0000313" key="2">
    <source>
        <dbReference type="EMBL" id="MBW7571023.1"/>
    </source>
</evidence>
<dbReference type="Proteomes" id="UP000731465">
    <property type="component" value="Unassembled WGS sequence"/>
</dbReference>
<name>A0ABS7DIB7_9GAMM</name>
<reference evidence="2 3" key="1">
    <citation type="submission" date="2021-03" db="EMBL/GenBank/DDBJ databases">
        <title>Succinivibrio sp. nov. isolated from feces of cow.</title>
        <authorList>
            <person name="Choi J.-Y."/>
        </authorList>
    </citation>
    <scope>NUCLEOTIDE SEQUENCE [LARGE SCALE GENOMIC DNA]</scope>
    <source>
        <strain evidence="2 3">AGMB01872</strain>
    </source>
</reference>
<accession>A0ABS7DIB7</accession>
<sequence length="216" mass="23568">MSDSEILVHELEQLETESKAKKSRKTKETVSSKDPSLLGALIKAQSEFPPIPKNHTNPFTKSKYADLSDIISAVRPVLNKNGLGLEQHIVSEENGELLVETVIYNDKGESRSSGLLSFSIGQGGNQFQTKGTALTYARRYTLCALLGIVADDDSDGELKQVKDTHIDPAVKAKAEKAAQSGMSAYQAFYKTMLTNDERAQLINSGVHDEIKKKLGA</sequence>